<proteinExistence type="predicted"/>
<dbReference type="GO" id="GO:0016787">
    <property type="term" value="F:hydrolase activity"/>
    <property type="evidence" value="ECO:0007669"/>
    <property type="project" value="UniProtKB-KW"/>
</dbReference>
<dbReference type="EMBL" id="CZQE01000090">
    <property type="protein sequence ID" value="CUS43832.1"/>
    <property type="molecule type" value="Genomic_DNA"/>
</dbReference>
<dbReference type="Pfam" id="PF04794">
    <property type="entry name" value="YdjC"/>
    <property type="match status" value="1"/>
</dbReference>
<evidence type="ECO:0000256" key="3">
    <source>
        <dbReference type="ARBA" id="ARBA00022801"/>
    </source>
</evidence>
<keyword evidence="5" id="KW-0119">Carbohydrate metabolism</keyword>
<evidence type="ECO:0000256" key="2">
    <source>
        <dbReference type="ARBA" id="ARBA00022723"/>
    </source>
</evidence>
<dbReference type="PANTHER" id="PTHR31609">
    <property type="entry name" value="YDJC DEACETYLASE FAMILY MEMBER"/>
    <property type="match status" value="1"/>
</dbReference>
<protein>
    <recommendedName>
        <fullName evidence="7">Cellobiose phosphotransferase system YdjC-like protein</fullName>
    </recommendedName>
</protein>
<evidence type="ECO:0008006" key="7">
    <source>
        <dbReference type="Google" id="ProtNLM"/>
    </source>
</evidence>
<dbReference type="CDD" id="cd10807">
    <property type="entry name" value="YdjC_like_3"/>
    <property type="match status" value="1"/>
</dbReference>
<comment type="cofactor">
    <cofactor evidence="1">
        <name>Mg(2+)</name>
        <dbReference type="ChEBI" id="CHEBI:18420"/>
    </cofactor>
</comment>
<dbReference type="Gene3D" id="3.20.20.370">
    <property type="entry name" value="Glycoside hydrolase/deacetylase"/>
    <property type="match status" value="1"/>
</dbReference>
<dbReference type="GO" id="GO:0005975">
    <property type="term" value="P:carbohydrate metabolic process"/>
    <property type="evidence" value="ECO:0007669"/>
    <property type="project" value="InterPro"/>
</dbReference>
<reference evidence="6" key="1">
    <citation type="submission" date="2015-10" db="EMBL/GenBank/DDBJ databases">
        <authorList>
            <person name="Gilbert D.G."/>
        </authorList>
    </citation>
    <scope>NUCLEOTIDE SEQUENCE</scope>
</reference>
<evidence type="ECO:0000256" key="5">
    <source>
        <dbReference type="ARBA" id="ARBA00023277"/>
    </source>
</evidence>
<keyword evidence="2" id="KW-0479">Metal-binding</keyword>
<dbReference type="AlphaFoldDB" id="A0A161KCR0"/>
<dbReference type="PANTHER" id="PTHR31609:SF1">
    <property type="entry name" value="CARBOHYDRATE DEACETYLASE"/>
    <property type="match status" value="1"/>
</dbReference>
<keyword evidence="3" id="KW-0378">Hydrolase</keyword>
<evidence type="ECO:0000313" key="6">
    <source>
        <dbReference type="EMBL" id="CUS43832.1"/>
    </source>
</evidence>
<name>A0A161KCR0_9ZZZZ</name>
<dbReference type="InterPro" id="IPR011330">
    <property type="entry name" value="Glyco_hydro/deAcase_b/a-brl"/>
</dbReference>
<accession>A0A161KCR0</accession>
<organism evidence="6">
    <name type="scientific">hydrothermal vent metagenome</name>
    <dbReference type="NCBI Taxonomy" id="652676"/>
    <lineage>
        <taxon>unclassified sequences</taxon>
        <taxon>metagenomes</taxon>
        <taxon>ecological metagenomes</taxon>
    </lineage>
</organism>
<gene>
    <name evidence="6" type="ORF">MGWOODY_Smn2624</name>
</gene>
<sequence length="267" mass="28953">MPRLILCSDDFAFSREVSLTITGLAQAGKLNAISCMAVITRWPSDAPLLRYLPPHVEIGLHLTLTGERPLTAMPRLAPGGHLPGINDLGRLTRAGTAPLDEIAVEVRAQFDSFIQAMGRPPAFVDGHQHAHALNGIRDIVLEETAIRAPGAWVRCCTDSFVAMMSRPFRGKALASAWHSLGLKRDAARHGLRCNDSFAGHYDFASDYTSLFPVFLRRPGMVHLVMCHPGKGDRPDDEIASARVREATALRTLSIADMAAAEGLAFPA</sequence>
<dbReference type="InterPro" id="IPR006879">
    <property type="entry name" value="YdjC-like"/>
</dbReference>
<dbReference type="GO" id="GO:0019213">
    <property type="term" value="F:deacetylase activity"/>
    <property type="evidence" value="ECO:0007669"/>
    <property type="project" value="TreeGrafter"/>
</dbReference>
<evidence type="ECO:0000256" key="1">
    <source>
        <dbReference type="ARBA" id="ARBA00001946"/>
    </source>
</evidence>
<evidence type="ECO:0000256" key="4">
    <source>
        <dbReference type="ARBA" id="ARBA00022842"/>
    </source>
</evidence>
<dbReference type="GO" id="GO:0046872">
    <property type="term" value="F:metal ion binding"/>
    <property type="evidence" value="ECO:0007669"/>
    <property type="project" value="UniProtKB-KW"/>
</dbReference>
<keyword evidence="4" id="KW-0460">Magnesium</keyword>
<dbReference type="SUPFAM" id="SSF88713">
    <property type="entry name" value="Glycoside hydrolase/deacetylase"/>
    <property type="match status" value="1"/>
</dbReference>